<organism evidence="1 2">
    <name type="scientific">Lasiodiplodia mahajangana</name>
    <dbReference type="NCBI Taxonomy" id="1108764"/>
    <lineage>
        <taxon>Eukaryota</taxon>
        <taxon>Fungi</taxon>
        <taxon>Dikarya</taxon>
        <taxon>Ascomycota</taxon>
        <taxon>Pezizomycotina</taxon>
        <taxon>Dothideomycetes</taxon>
        <taxon>Dothideomycetes incertae sedis</taxon>
        <taxon>Botryosphaeriales</taxon>
        <taxon>Botryosphaeriaceae</taxon>
        <taxon>Lasiodiplodia</taxon>
    </lineage>
</organism>
<keyword evidence="2" id="KW-1185">Reference proteome</keyword>
<accession>A0ACC2JCX5</accession>
<gene>
    <name evidence="1" type="ORF">O1611_g8263</name>
</gene>
<name>A0ACC2JCX5_9PEZI</name>
<dbReference type="Proteomes" id="UP001153332">
    <property type="component" value="Unassembled WGS sequence"/>
</dbReference>
<sequence>MKALLRPGGRLICLEFPSEKPSSEPGPPWAAPPAEYLGYLSDPGAQPPTDEHGGVIPRQTELPAPGGLRRLLHIKPKRTHQSGMRDGRVQDYVSVWAHANE</sequence>
<comment type="caution">
    <text evidence="1">The sequence shown here is derived from an EMBL/GenBank/DDBJ whole genome shotgun (WGS) entry which is preliminary data.</text>
</comment>
<protein>
    <submittedName>
        <fullName evidence="1">Uncharacterized protein</fullName>
    </submittedName>
</protein>
<dbReference type="EMBL" id="JAPUUL010002399">
    <property type="protein sequence ID" value="KAJ8125376.1"/>
    <property type="molecule type" value="Genomic_DNA"/>
</dbReference>
<evidence type="ECO:0000313" key="1">
    <source>
        <dbReference type="EMBL" id="KAJ8125376.1"/>
    </source>
</evidence>
<reference evidence="1" key="1">
    <citation type="submission" date="2022-12" db="EMBL/GenBank/DDBJ databases">
        <title>Genome Sequence of Lasiodiplodia mahajangana.</title>
        <authorList>
            <person name="Buettner E."/>
        </authorList>
    </citation>
    <scope>NUCLEOTIDE SEQUENCE</scope>
    <source>
        <strain evidence="1">VT137</strain>
    </source>
</reference>
<proteinExistence type="predicted"/>
<evidence type="ECO:0000313" key="2">
    <source>
        <dbReference type="Proteomes" id="UP001153332"/>
    </source>
</evidence>